<gene>
    <name evidence="1" type="ORF">NCTC12272_00206</name>
</gene>
<dbReference type="EMBL" id="LS483412">
    <property type="protein sequence ID" value="SQG89040.1"/>
    <property type="molecule type" value="Genomic_DNA"/>
</dbReference>
<sequence length="67" mass="8128">MPNEFASLNQSLICHSNIEWFVLNFPCDFDCKWFPGSVQNYPWHYQKATSHWLEYNTYTVIIFTLQY</sequence>
<accession>A0AAX2ITF8</accession>
<reference evidence="1 2" key="1">
    <citation type="submission" date="2018-06" db="EMBL/GenBank/DDBJ databases">
        <authorList>
            <consortium name="Pathogen Informatics"/>
            <person name="Doyle S."/>
        </authorList>
    </citation>
    <scope>NUCLEOTIDE SEQUENCE [LARGE SCALE GENOMIC DNA]</scope>
    <source>
        <strain evidence="1 2">NCTC12272</strain>
    </source>
</reference>
<proteinExistence type="predicted"/>
<evidence type="ECO:0000313" key="1">
    <source>
        <dbReference type="EMBL" id="SQG89040.1"/>
    </source>
</evidence>
<name>A0AAX2ITF8_LEGPN</name>
<dbReference type="Proteomes" id="UP000249566">
    <property type="component" value="Chromosome 1"/>
</dbReference>
<dbReference type="AlphaFoldDB" id="A0AAX2ITF8"/>
<organism evidence="1 2">
    <name type="scientific">Legionella pneumophila subsp. pascullei</name>
    <dbReference type="NCBI Taxonomy" id="91890"/>
    <lineage>
        <taxon>Bacteria</taxon>
        <taxon>Pseudomonadati</taxon>
        <taxon>Pseudomonadota</taxon>
        <taxon>Gammaproteobacteria</taxon>
        <taxon>Legionellales</taxon>
        <taxon>Legionellaceae</taxon>
        <taxon>Legionella</taxon>
    </lineage>
</organism>
<protein>
    <submittedName>
        <fullName evidence="1">Uncharacterized protein</fullName>
    </submittedName>
</protein>
<evidence type="ECO:0000313" key="2">
    <source>
        <dbReference type="Proteomes" id="UP000249566"/>
    </source>
</evidence>